<evidence type="ECO:0000313" key="2">
    <source>
        <dbReference type="Proteomes" id="UP000038040"/>
    </source>
</evidence>
<reference evidence="1 3" key="2">
    <citation type="submission" date="2018-11" db="EMBL/GenBank/DDBJ databases">
        <authorList>
            <consortium name="Pathogen Informatics"/>
        </authorList>
    </citation>
    <scope>NUCLEOTIDE SEQUENCE [LARGE SCALE GENOMIC DNA]</scope>
</reference>
<proteinExistence type="predicted"/>
<sequence>MRTLAKDIYGKSHIRGFDILASYGLASDEGFCNGVRFSPHGVRAFAYALDKNDALVSCCHQLGFIATHQDWSAAKETQTFILI</sequence>
<organism evidence="2 4">
    <name type="scientific">Dracunculus medinensis</name>
    <name type="common">Guinea worm</name>
    <dbReference type="NCBI Taxonomy" id="318479"/>
    <lineage>
        <taxon>Eukaryota</taxon>
        <taxon>Metazoa</taxon>
        <taxon>Ecdysozoa</taxon>
        <taxon>Nematoda</taxon>
        <taxon>Chromadorea</taxon>
        <taxon>Rhabditida</taxon>
        <taxon>Spirurina</taxon>
        <taxon>Dracunculoidea</taxon>
        <taxon>Dracunculidae</taxon>
        <taxon>Dracunculus</taxon>
    </lineage>
</organism>
<dbReference type="Proteomes" id="UP000038040">
    <property type="component" value="Unplaced"/>
</dbReference>
<accession>A0A0N4U7H0</accession>
<evidence type="ECO:0000313" key="4">
    <source>
        <dbReference type="WBParaSite" id="DME_0000293101-mRNA-1"/>
    </source>
</evidence>
<reference evidence="4" key="1">
    <citation type="submission" date="2017-02" db="UniProtKB">
        <authorList>
            <consortium name="WormBaseParasite"/>
        </authorList>
    </citation>
    <scope>IDENTIFICATION</scope>
</reference>
<keyword evidence="3" id="KW-1185">Reference proteome</keyword>
<dbReference type="Proteomes" id="UP000274756">
    <property type="component" value="Unassembled WGS sequence"/>
</dbReference>
<name>A0A0N4U7H0_DRAME</name>
<dbReference type="AlphaFoldDB" id="A0A0N4U7H0"/>
<dbReference type="WBParaSite" id="DME_0000293101-mRNA-1">
    <property type="protein sequence ID" value="DME_0000293101-mRNA-1"/>
    <property type="gene ID" value="DME_0000293101"/>
</dbReference>
<protein>
    <submittedName>
        <fullName evidence="4">DNA topoisomerase (ATP-hydrolyzing)</fullName>
    </submittedName>
</protein>
<dbReference type="EMBL" id="UYYG01000001">
    <property type="protein sequence ID" value="VDN50187.1"/>
    <property type="molecule type" value="Genomic_DNA"/>
</dbReference>
<evidence type="ECO:0000313" key="1">
    <source>
        <dbReference type="EMBL" id="VDN50187.1"/>
    </source>
</evidence>
<evidence type="ECO:0000313" key="3">
    <source>
        <dbReference type="Proteomes" id="UP000274756"/>
    </source>
</evidence>
<gene>
    <name evidence="1" type="ORF">DME_LOCUS160</name>
</gene>